<dbReference type="InterPro" id="IPR051494">
    <property type="entry name" value="BSD_domain-containing"/>
</dbReference>
<dbReference type="EMBL" id="GBRD01002168">
    <property type="protein sequence ID" value="JAG63653.1"/>
    <property type="molecule type" value="Transcribed_RNA"/>
</dbReference>
<organism evidence="3">
    <name type="scientific">Lygus hesperus</name>
    <name type="common">Western plant bug</name>
    <dbReference type="NCBI Taxonomy" id="30085"/>
    <lineage>
        <taxon>Eukaryota</taxon>
        <taxon>Metazoa</taxon>
        <taxon>Ecdysozoa</taxon>
        <taxon>Arthropoda</taxon>
        <taxon>Hexapoda</taxon>
        <taxon>Insecta</taxon>
        <taxon>Pterygota</taxon>
        <taxon>Neoptera</taxon>
        <taxon>Paraneoptera</taxon>
        <taxon>Hemiptera</taxon>
        <taxon>Heteroptera</taxon>
        <taxon>Panheteroptera</taxon>
        <taxon>Cimicomorpha</taxon>
        <taxon>Miridae</taxon>
        <taxon>Mirini</taxon>
        <taxon>Lygus</taxon>
    </lineage>
</organism>
<proteinExistence type="predicted"/>
<protein>
    <submittedName>
        <fullName evidence="3">BSD domain-containing protein 1</fullName>
    </submittedName>
</protein>
<feature type="domain" description="BSD" evidence="2">
    <location>
        <begin position="145"/>
        <end position="186"/>
    </location>
</feature>
<accession>A0A0A9WID6</accession>
<dbReference type="Gene3D" id="1.10.3970.10">
    <property type="entry name" value="BSD domain"/>
    <property type="match status" value="1"/>
</dbReference>
<gene>
    <name evidence="3" type="primary">bsdc1</name>
    <name evidence="3" type="ORF">CM83_51098</name>
</gene>
<evidence type="ECO:0000313" key="3">
    <source>
        <dbReference type="EMBL" id="JAG07161.1"/>
    </source>
</evidence>
<dbReference type="InterPro" id="IPR035925">
    <property type="entry name" value="BSD_dom_sf"/>
</dbReference>
<dbReference type="PROSITE" id="PS50858">
    <property type="entry name" value="BSD"/>
    <property type="match status" value="1"/>
</dbReference>
<feature type="compositionally biased region" description="Polar residues" evidence="1">
    <location>
        <begin position="279"/>
        <end position="291"/>
    </location>
</feature>
<dbReference type="PANTHER" id="PTHR16019:SF5">
    <property type="entry name" value="BSD DOMAIN-CONTAINING PROTEIN 1"/>
    <property type="match status" value="1"/>
</dbReference>
<dbReference type="PANTHER" id="PTHR16019">
    <property type="entry name" value="SYNAPSE-ASSOCIATED PROTEIN"/>
    <property type="match status" value="1"/>
</dbReference>
<dbReference type="EMBL" id="GBHO01036443">
    <property type="protein sequence ID" value="JAG07161.1"/>
    <property type="molecule type" value="Transcribed_RNA"/>
</dbReference>
<name>A0A0A9WID6_LYGHE</name>
<dbReference type="AlphaFoldDB" id="A0A0A9WID6"/>
<feature type="region of interest" description="Disordered" evidence="1">
    <location>
        <begin position="189"/>
        <end position="214"/>
    </location>
</feature>
<feature type="region of interest" description="Disordered" evidence="1">
    <location>
        <begin position="272"/>
        <end position="336"/>
    </location>
</feature>
<dbReference type="SUPFAM" id="SSF140383">
    <property type="entry name" value="BSD domain-like"/>
    <property type="match status" value="1"/>
</dbReference>
<dbReference type="Pfam" id="PF03909">
    <property type="entry name" value="BSD"/>
    <property type="match status" value="1"/>
</dbReference>
<reference evidence="3" key="2">
    <citation type="submission" date="2014-07" db="EMBL/GenBank/DDBJ databases">
        <authorList>
            <person name="Hull J."/>
        </authorList>
    </citation>
    <scope>NUCLEOTIDE SEQUENCE</scope>
</reference>
<feature type="compositionally biased region" description="Low complexity" evidence="1">
    <location>
        <begin position="307"/>
        <end position="317"/>
    </location>
</feature>
<sequence>MAEGNWWNSWVSSAKNKSVEVLEFVKKDINEISTAVKNEATLIAKDVKESLQLDKEDSTANTVKKSLSSFFEGLSEVLVPPVEDDSSYVPVIVKDGEPVQLTPLQLKFHQLISNDATFTEDVSEDQKEQFAAWLEVSQDSLTNVERLTNRLANNQILHDKYTTLVPEHVSHSEFWQRYLYRRALLEDQEAEEDRKRKKSETEKGVEAEEETTEDAVAAVPADVPVQTQPQSKLPEDLVASFQWEKEKDFGPEVELTEEEQIRLLSLYEEERKSAKKDTNWSTMQGSESPQNLKMREKNGIVIVDSHTPSQTSTSSKESSTDGDWEKDFEVDEDPKN</sequence>
<dbReference type="InterPro" id="IPR005607">
    <property type="entry name" value="BSD_dom"/>
</dbReference>
<reference evidence="4" key="3">
    <citation type="submission" date="2014-09" db="EMBL/GenBank/DDBJ databases">
        <title>Lygus hesperus Antennal Transcriptome.</title>
        <authorList>
            <person name="Hull J."/>
        </authorList>
    </citation>
    <scope>NUCLEOTIDE SEQUENCE</scope>
</reference>
<evidence type="ECO:0000313" key="4">
    <source>
        <dbReference type="EMBL" id="JAG63653.1"/>
    </source>
</evidence>
<evidence type="ECO:0000256" key="1">
    <source>
        <dbReference type="SAM" id="MobiDB-lite"/>
    </source>
</evidence>
<feature type="compositionally biased region" description="Basic and acidic residues" evidence="1">
    <location>
        <begin position="323"/>
        <end position="336"/>
    </location>
</feature>
<reference evidence="3" key="1">
    <citation type="journal article" date="2014" name="PLoS ONE">
        <title>Transcriptome-Based Identification of ABC Transporters in the Western Tarnished Plant Bug Lygus hesperus.</title>
        <authorList>
            <person name="Hull J.J."/>
            <person name="Chaney K."/>
            <person name="Geib S.M."/>
            <person name="Fabrick J.A."/>
            <person name="Brent C.S."/>
            <person name="Walsh D."/>
            <person name="Lavine L.C."/>
        </authorList>
    </citation>
    <scope>NUCLEOTIDE SEQUENCE</scope>
</reference>
<evidence type="ECO:0000259" key="2">
    <source>
        <dbReference type="PROSITE" id="PS50858"/>
    </source>
</evidence>
<dbReference type="GO" id="GO:0005737">
    <property type="term" value="C:cytoplasm"/>
    <property type="evidence" value="ECO:0007669"/>
    <property type="project" value="TreeGrafter"/>
</dbReference>